<proteinExistence type="inferred from homology"/>
<evidence type="ECO:0000256" key="6">
    <source>
        <dbReference type="ARBA" id="ARBA00022723"/>
    </source>
</evidence>
<evidence type="ECO:0000256" key="1">
    <source>
        <dbReference type="ARBA" id="ARBA00004496"/>
    </source>
</evidence>
<dbReference type="CDD" id="cd00496">
    <property type="entry name" value="PheRS_alpha_core"/>
    <property type="match status" value="1"/>
</dbReference>
<evidence type="ECO:0000259" key="14">
    <source>
        <dbReference type="PROSITE" id="PS50862"/>
    </source>
</evidence>
<keyword evidence="11 13" id="KW-0030">Aminoacyl-tRNA synthetase</keyword>
<organism evidence="15 16">
    <name type="scientific">Rhodoferax sediminis</name>
    <dbReference type="NCBI Taxonomy" id="2509614"/>
    <lineage>
        <taxon>Bacteria</taxon>
        <taxon>Pseudomonadati</taxon>
        <taxon>Pseudomonadota</taxon>
        <taxon>Betaproteobacteria</taxon>
        <taxon>Burkholderiales</taxon>
        <taxon>Comamonadaceae</taxon>
        <taxon>Rhodoferax</taxon>
    </lineage>
</organism>
<evidence type="ECO:0000256" key="10">
    <source>
        <dbReference type="ARBA" id="ARBA00022917"/>
    </source>
</evidence>
<evidence type="ECO:0000256" key="4">
    <source>
        <dbReference type="ARBA" id="ARBA00022490"/>
    </source>
</evidence>
<dbReference type="PANTHER" id="PTHR11538">
    <property type="entry name" value="PHENYLALANYL-TRNA SYNTHETASE"/>
    <property type="match status" value="1"/>
</dbReference>
<evidence type="ECO:0000256" key="11">
    <source>
        <dbReference type="ARBA" id="ARBA00023146"/>
    </source>
</evidence>
<dbReference type="InterPro" id="IPR010978">
    <property type="entry name" value="tRNA-bd_arm"/>
</dbReference>
<keyword evidence="5 13" id="KW-0436">Ligase</keyword>
<keyword evidence="16" id="KW-1185">Reference proteome</keyword>
<dbReference type="KEGG" id="rhf:EUB48_12165"/>
<keyword evidence="10 13" id="KW-0648">Protein biosynthesis</keyword>
<evidence type="ECO:0000256" key="8">
    <source>
        <dbReference type="ARBA" id="ARBA00022840"/>
    </source>
</evidence>
<dbReference type="SUPFAM" id="SSF55681">
    <property type="entry name" value="Class II aaRS and biotin synthetases"/>
    <property type="match status" value="1"/>
</dbReference>
<dbReference type="HAMAP" id="MF_00281">
    <property type="entry name" value="Phe_tRNA_synth_alpha1"/>
    <property type="match status" value="1"/>
</dbReference>
<comment type="subcellular location">
    <subcellularLocation>
        <location evidence="1 13">Cytoplasm</location>
    </subcellularLocation>
</comment>
<dbReference type="SUPFAM" id="SSF46589">
    <property type="entry name" value="tRNA-binding arm"/>
    <property type="match status" value="1"/>
</dbReference>
<comment type="similarity">
    <text evidence="2 13">Belongs to the class-II aminoacyl-tRNA synthetase family. Phe-tRNA synthetase alpha subunit type 1 subfamily.</text>
</comment>
<gene>
    <name evidence="13" type="primary">pheS</name>
    <name evidence="15" type="ORF">EUB48_12165</name>
</gene>
<dbReference type="Gene3D" id="3.30.930.10">
    <property type="entry name" value="Bira Bifunctional Protein, Domain 2"/>
    <property type="match status" value="1"/>
</dbReference>
<dbReference type="Pfam" id="PF02912">
    <property type="entry name" value="Phe_tRNA-synt_N"/>
    <property type="match status" value="1"/>
</dbReference>
<dbReference type="GO" id="GO:0004826">
    <property type="term" value="F:phenylalanine-tRNA ligase activity"/>
    <property type="evidence" value="ECO:0007669"/>
    <property type="project" value="UniProtKB-UniRule"/>
</dbReference>
<dbReference type="GO" id="GO:0005737">
    <property type="term" value="C:cytoplasm"/>
    <property type="evidence" value="ECO:0007669"/>
    <property type="project" value="UniProtKB-SubCell"/>
</dbReference>
<dbReference type="GO" id="GO:0000049">
    <property type="term" value="F:tRNA binding"/>
    <property type="evidence" value="ECO:0007669"/>
    <property type="project" value="InterPro"/>
</dbReference>
<evidence type="ECO:0000313" key="15">
    <source>
        <dbReference type="EMBL" id="QDL37945.1"/>
    </source>
</evidence>
<keyword evidence="7 13" id="KW-0547">Nucleotide-binding</keyword>
<dbReference type="OrthoDB" id="9800719at2"/>
<dbReference type="NCBIfam" id="TIGR00468">
    <property type="entry name" value="pheS"/>
    <property type="match status" value="1"/>
</dbReference>
<keyword evidence="6 13" id="KW-0479">Metal-binding</keyword>
<dbReference type="EC" id="6.1.1.20" evidence="13"/>
<sequence>MNELDALVESARAGFAQAATPADLENAKARFLGKSGRITELMKGMAALGVDEKKSRGAAINLAKQAIEAALSERRQALLDAELQAQLKAEALDVTLPGRQRGQGGLHPVSLTLERIEAIFGSMGFDVAQGPEIESDWFNFTALNTPEDHPARSMHDTFYVEGGTEAAPNLLRTHTSPMQIRYAVQHVKKHRARIDAAKAKGDTGVAGMPEIRVIAPGRTYRVDSDATHSPMFHQCEGLWIGENVSFKDLKVVFTDFCRTFFESEDLVLRFRPSFFPFTEPSAEIDIQFQQGPLAGRWLEVAGSGQVHPNVVRNMGLDPEHYIGFAFGMGPDRLTMLRYGVNDLRLFFDGDIRFLSQFQ</sequence>
<evidence type="ECO:0000313" key="16">
    <source>
        <dbReference type="Proteomes" id="UP000316798"/>
    </source>
</evidence>
<dbReference type="GO" id="GO:0000287">
    <property type="term" value="F:magnesium ion binding"/>
    <property type="evidence" value="ECO:0007669"/>
    <property type="project" value="UniProtKB-UniRule"/>
</dbReference>
<evidence type="ECO:0000256" key="12">
    <source>
        <dbReference type="ARBA" id="ARBA00049255"/>
    </source>
</evidence>
<reference evidence="15 16" key="1">
    <citation type="submission" date="2019-01" db="EMBL/GenBank/DDBJ databases">
        <title>Genomic insights into a novel species Rhodoferax sp.</title>
        <authorList>
            <person name="Jin L."/>
        </authorList>
    </citation>
    <scope>NUCLEOTIDE SEQUENCE [LARGE SCALE GENOMIC DNA]</scope>
    <source>
        <strain evidence="15 16">CHu59-6-5</strain>
    </source>
</reference>
<keyword evidence="8 13" id="KW-0067">ATP-binding</keyword>
<comment type="cofactor">
    <cofactor evidence="13">
        <name>Mg(2+)</name>
        <dbReference type="ChEBI" id="CHEBI:18420"/>
    </cofactor>
    <text evidence="13">Binds 2 magnesium ions per tetramer.</text>
</comment>
<evidence type="ECO:0000256" key="5">
    <source>
        <dbReference type="ARBA" id="ARBA00022598"/>
    </source>
</evidence>
<evidence type="ECO:0000256" key="3">
    <source>
        <dbReference type="ARBA" id="ARBA00011209"/>
    </source>
</evidence>
<protein>
    <recommendedName>
        <fullName evidence="13">Phenylalanine--tRNA ligase alpha subunit</fullName>
        <ecNumber evidence="13">6.1.1.20</ecNumber>
    </recommendedName>
    <alternativeName>
        <fullName evidence="13">Phenylalanyl-tRNA synthetase alpha subunit</fullName>
        <shortName evidence="13">PheRS</shortName>
    </alternativeName>
</protein>
<dbReference type="GO" id="GO:0006432">
    <property type="term" value="P:phenylalanyl-tRNA aminoacylation"/>
    <property type="evidence" value="ECO:0007669"/>
    <property type="project" value="UniProtKB-UniRule"/>
</dbReference>
<evidence type="ECO:0000256" key="9">
    <source>
        <dbReference type="ARBA" id="ARBA00022842"/>
    </source>
</evidence>
<dbReference type="InterPro" id="IPR002319">
    <property type="entry name" value="Phenylalanyl-tRNA_Synthase"/>
</dbReference>
<dbReference type="Pfam" id="PF01409">
    <property type="entry name" value="tRNA-synt_2d"/>
    <property type="match status" value="1"/>
</dbReference>
<dbReference type="EMBL" id="CP035503">
    <property type="protein sequence ID" value="QDL37945.1"/>
    <property type="molecule type" value="Genomic_DNA"/>
</dbReference>
<dbReference type="InterPro" id="IPR022911">
    <property type="entry name" value="Phe_tRNA_ligase_alpha1_bac"/>
</dbReference>
<dbReference type="AlphaFoldDB" id="A0A515DC24"/>
<dbReference type="PROSITE" id="PS50862">
    <property type="entry name" value="AA_TRNA_LIGASE_II"/>
    <property type="match status" value="1"/>
</dbReference>
<name>A0A515DC24_9BURK</name>
<feature type="binding site" evidence="13">
    <location>
        <position position="279"/>
    </location>
    <ligand>
        <name>Mg(2+)</name>
        <dbReference type="ChEBI" id="CHEBI:18420"/>
        <note>shared with beta subunit</note>
    </ligand>
</feature>
<dbReference type="Proteomes" id="UP000316798">
    <property type="component" value="Chromosome"/>
</dbReference>
<accession>A0A515DC24</accession>
<evidence type="ECO:0000256" key="13">
    <source>
        <dbReference type="HAMAP-Rule" id="MF_00281"/>
    </source>
</evidence>
<dbReference type="InterPro" id="IPR004529">
    <property type="entry name" value="Phe-tRNA-synth_IIc_asu"/>
</dbReference>
<dbReference type="RefSeq" id="WP_142819371.1">
    <property type="nucleotide sequence ID" value="NZ_CP035503.1"/>
</dbReference>
<dbReference type="PANTHER" id="PTHR11538:SF41">
    <property type="entry name" value="PHENYLALANINE--TRNA LIGASE, MITOCHONDRIAL"/>
    <property type="match status" value="1"/>
</dbReference>
<dbReference type="InterPro" id="IPR006195">
    <property type="entry name" value="aa-tRNA-synth_II"/>
</dbReference>
<evidence type="ECO:0000256" key="2">
    <source>
        <dbReference type="ARBA" id="ARBA00010207"/>
    </source>
</evidence>
<dbReference type="InterPro" id="IPR045864">
    <property type="entry name" value="aa-tRNA-synth_II/BPL/LPL"/>
</dbReference>
<comment type="catalytic activity">
    <reaction evidence="12 13">
        <text>tRNA(Phe) + L-phenylalanine + ATP = L-phenylalanyl-tRNA(Phe) + AMP + diphosphate + H(+)</text>
        <dbReference type="Rhea" id="RHEA:19413"/>
        <dbReference type="Rhea" id="RHEA-COMP:9668"/>
        <dbReference type="Rhea" id="RHEA-COMP:9699"/>
        <dbReference type="ChEBI" id="CHEBI:15378"/>
        <dbReference type="ChEBI" id="CHEBI:30616"/>
        <dbReference type="ChEBI" id="CHEBI:33019"/>
        <dbReference type="ChEBI" id="CHEBI:58095"/>
        <dbReference type="ChEBI" id="CHEBI:78442"/>
        <dbReference type="ChEBI" id="CHEBI:78531"/>
        <dbReference type="ChEBI" id="CHEBI:456215"/>
        <dbReference type="EC" id="6.1.1.20"/>
    </reaction>
</comment>
<evidence type="ECO:0000256" key="7">
    <source>
        <dbReference type="ARBA" id="ARBA00022741"/>
    </source>
</evidence>
<dbReference type="GO" id="GO:0005524">
    <property type="term" value="F:ATP binding"/>
    <property type="evidence" value="ECO:0007669"/>
    <property type="project" value="UniProtKB-UniRule"/>
</dbReference>
<feature type="domain" description="Aminoacyl-transfer RNA synthetases class-II family profile" evidence="14">
    <location>
        <begin position="124"/>
        <end position="348"/>
    </location>
</feature>
<keyword evidence="9 13" id="KW-0460">Magnesium</keyword>
<comment type="subunit">
    <text evidence="3 13">Tetramer of two alpha and two beta subunits.</text>
</comment>
<dbReference type="InterPro" id="IPR004188">
    <property type="entry name" value="Phe-tRNA_ligase_II_N"/>
</dbReference>
<keyword evidence="4 13" id="KW-0963">Cytoplasm</keyword>